<dbReference type="EMBL" id="FNTB01000001">
    <property type="protein sequence ID" value="SEC13829.1"/>
    <property type="molecule type" value="Genomic_DNA"/>
</dbReference>
<sequence>MMNKLYLLVLALAVFSCKQAPNKEKAAAPVDEVGKMVDSDKYPTELNKVFEAHGGLKAWKSYKTLIFEMPKEGFNEVQTIDLHKRFDKISTPANTIGYDGKEVWLLDKTGDYEGKPKFYHNLMFYFYAMPFVLSDDGIKYEEVDAMVYDGVSYPGYKISYNAGVGSSSTDEYYIHYDADTYQMKWLGYTMTYFSGEPSDKISWINYAEWNKVDEVLLPKAITWHKVEEGKVKEPAKTVNFENASISTQAQPKGFYSKPENAVTVQ</sequence>
<dbReference type="EMBL" id="LT629754">
    <property type="protein sequence ID" value="SDS78065.1"/>
    <property type="molecule type" value="Genomic_DNA"/>
</dbReference>
<evidence type="ECO:0000313" key="2">
    <source>
        <dbReference type="EMBL" id="SDS78065.1"/>
    </source>
</evidence>
<dbReference type="Proteomes" id="UP000183038">
    <property type="component" value="Unassembled WGS sequence"/>
</dbReference>
<protein>
    <recommendedName>
        <fullName evidence="6">Threonine synthase</fullName>
    </recommendedName>
</protein>
<name>A0A1H4Q2J4_9FLAO</name>
<evidence type="ECO:0000256" key="1">
    <source>
        <dbReference type="SAM" id="SignalP"/>
    </source>
</evidence>
<accession>A0A1H4Q2J4</accession>
<evidence type="ECO:0000313" key="3">
    <source>
        <dbReference type="EMBL" id="SEC13829.1"/>
    </source>
</evidence>
<dbReference type="GeneID" id="90593733"/>
<dbReference type="AlphaFoldDB" id="A0A1H4Q2J4"/>
<dbReference type="PROSITE" id="PS51257">
    <property type="entry name" value="PROKAR_LIPOPROTEIN"/>
    <property type="match status" value="1"/>
</dbReference>
<reference evidence="3 4" key="2">
    <citation type="submission" date="2016-10" db="EMBL/GenBank/DDBJ databases">
        <authorList>
            <person name="de Groot N.N."/>
        </authorList>
    </citation>
    <scope>NUCLEOTIDE SEQUENCE [LARGE SCALE GENOMIC DNA]</scope>
    <source>
        <strain evidence="3 4">MAR_2009_71</strain>
    </source>
</reference>
<organism evidence="3 4">
    <name type="scientific">Maribacter dokdonensis</name>
    <dbReference type="NCBI Taxonomy" id="320912"/>
    <lineage>
        <taxon>Bacteria</taxon>
        <taxon>Pseudomonadati</taxon>
        <taxon>Bacteroidota</taxon>
        <taxon>Flavobacteriia</taxon>
        <taxon>Flavobacteriales</taxon>
        <taxon>Flavobacteriaceae</taxon>
        <taxon>Maribacter</taxon>
    </lineage>
</organism>
<evidence type="ECO:0008006" key="6">
    <source>
        <dbReference type="Google" id="ProtNLM"/>
    </source>
</evidence>
<keyword evidence="1" id="KW-0732">Signal</keyword>
<keyword evidence="5" id="KW-1185">Reference proteome</keyword>
<dbReference type="Proteomes" id="UP000199574">
    <property type="component" value="Chromosome I"/>
</dbReference>
<proteinExistence type="predicted"/>
<evidence type="ECO:0000313" key="4">
    <source>
        <dbReference type="Proteomes" id="UP000183038"/>
    </source>
</evidence>
<feature type="chain" id="PRO_5010252844" description="Threonine synthase" evidence="1">
    <location>
        <begin position="21"/>
        <end position="265"/>
    </location>
</feature>
<reference evidence="2 5" key="1">
    <citation type="submission" date="2016-10" db="EMBL/GenBank/DDBJ databases">
        <authorList>
            <person name="Varghese N."/>
            <person name="Submissions S."/>
        </authorList>
    </citation>
    <scope>NUCLEOTIDE SEQUENCE [LARGE SCALE GENOMIC DNA]</scope>
    <source>
        <strain evidence="2 5">MAR_2009_60</strain>
    </source>
</reference>
<dbReference type="RefSeq" id="WP_236973368.1">
    <property type="nucleotide sequence ID" value="NZ_FNTB01000001.1"/>
</dbReference>
<feature type="signal peptide" evidence="1">
    <location>
        <begin position="1"/>
        <end position="20"/>
    </location>
</feature>
<gene>
    <name evidence="3" type="ORF">SAMN05192540_2456</name>
    <name evidence="2" type="ORF">SAMN05192545_2047</name>
</gene>
<evidence type="ECO:0000313" key="5">
    <source>
        <dbReference type="Proteomes" id="UP000199574"/>
    </source>
</evidence>